<protein>
    <submittedName>
        <fullName evidence="2">Uncharacterized protein</fullName>
    </submittedName>
</protein>
<gene>
    <name evidence="2" type="ORF">AGLY_015090</name>
</gene>
<keyword evidence="1" id="KW-0472">Membrane</keyword>
<sequence length="315" mass="37051">MLQHIRRSIDRLNFRFRTLEHRLKKYINCGLVFDLVWYNKSGTICHRHIYLSMCDCEQLFSLIISVISVIVTQKQITCSIIGTCDLFRVPPETMDGSIRVSVAGNKDDFFEMWRPLMRPPATLAGLTNSSSLLSVLEKITNSHLVKISSTCFKKSILSKTGFAKIYSFYPILYNRYNTIERKEIGLGLITKNTHTLFKNYNELKTTHANILYWKIVKRTTLIFHGAKLCCVFCRFLNIRFLICICRLRNINIEKNIVEKYVQLKSNQNHENILISNLYKIRYLNDKMYLDLIFEILMFLYHNFILARLAIKHNTH</sequence>
<dbReference type="Proteomes" id="UP000475862">
    <property type="component" value="Unassembled WGS sequence"/>
</dbReference>
<organism evidence="2 3">
    <name type="scientific">Aphis glycines</name>
    <name type="common">Soybean aphid</name>
    <dbReference type="NCBI Taxonomy" id="307491"/>
    <lineage>
        <taxon>Eukaryota</taxon>
        <taxon>Metazoa</taxon>
        <taxon>Ecdysozoa</taxon>
        <taxon>Arthropoda</taxon>
        <taxon>Hexapoda</taxon>
        <taxon>Insecta</taxon>
        <taxon>Pterygota</taxon>
        <taxon>Neoptera</taxon>
        <taxon>Paraneoptera</taxon>
        <taxon>Hemiptera</taxon>
        <taxon>Sternorrhyncha</taxon>
        <taxon>Aphidomorpha</taxon>
        <taxon>Aphidoidea</taxon>
        <taxon>Aphididae</taxon>
        <taxon>Aphidini</taxon>
        <taxon>Aphis</taxon>
        <taxon>Aphis</taxon>
    </lineage>
</organism>
<comment type="caution">
    <text evidence="2">The sequence shown here is derived from an EMBL/GenBank/DDBJ whole genome shotgun (WGS) entry which is preliminary data.</text>
</comment>
<name>A0A6G0T1X5_APHGL</name>
<proteinExistence type="predicted"/>
<evidence type="ECO:0000313" key="2">
    <source>
        <dbReference type="EMBL" id="KAE9524502.1"/>
    </source>
</evidence>
<keyword evidence="1" id="KW-1133">Transmembrane helix</keyword>
<keyword evidence="1" id="KW-0812">Transmembrane</keyword>
<evidence type="ECO:0000256" key="1">
    <source>
        <dbReference type="SAM" id="Phobius"/>
    </source>
</evidence>
<evidence type="ECO:0000313" key="3">
    <source>
        <dbReference type="Proteomes" id="UP000475862"/>
    </source>
</evidence>
<dbReference type="EMBL" id="VYZN01000066">
    <property type="protein sequence ID" value="KAE9524502.1"/>
    <property type="molecule type" value="Genomic_DNA"/>
</dbReference>
<reference evidence="2 3" key="1">
    <citation type="submission" date="2019-08" db="EMBL/GenBank/DDBJ databases">
        <title>The genome of the soybean aphid Biotype 1, its phylome, world population structure and adaptation to the North American continent.</title>
        <authorList>
            <person name="Giordano R."/>
            <person name="Donthu R.K."/>
            <person name="Hernandez A.G."/>
            <person name="Wright C.L."/>
            <person name="Zimin A.V."/>
        </authorList>
    </citation>
    <scope>NUCLEOTIDE SEQUENCE [LARGE SCALE GENOMIC DNA]</scope>
    <source>
        <tissue evidence="2">Whole aphids</tissue>
    </source>
</reference>
<accession>A0A6G0T1X5</accession>
<dbReference type="AlphaFoldDB" id="A0A6G0T1X5"/>
<keyword evidence="3" id="KW-1185">Reference proteome</keyword>
<feature type="transmembrane region" description="Helical" evidence="1">
    <location>
        <begin position="288"/>
        <end position="310"/>
    </location>
</feature>